<dbReference type="InterPro" id="IPR012485">
    <property type="entry name" value="CENP-I"/>
</dbReference>
<evidence type="ECO:0000313" key="8">
    <source>
        <dbReference type="Proteomes" id="UP001212411"/>
    </source>
</evidence>
<dbReference type="GO" id="GO:0000070">
    <property type="term" value="P:mitotic sister chromatid segregation"/>
    <property type="evidence" value="ECO:0007669"/>
    <property type="project" value="TreeGrafter"/>
</dbReference>
<dbReference type="CDD" id="cd22647">
    <property type="entry name" value="CTF3_NTD_HEAT"/>
    <property type="match status" value="1"/>
</dbReference>
<dbReference type="GO" id="GO:0000939">
    <property type="term" value="C:inner kinetochore"/>
    <property type="evidence" value="ECO:0007669"/>
    <property type="project" value="TreeGrafter"/>
</dbReference>
<dbReference type="GO" id="GO:0005634">
    <property type="term" value="C:nucleus"/>
    <property type="evidence" value="ECO:0007669"/>
    <property type="project" value="UniProtKB-SubCell"/>
</dbReference>
<proteinExistence type="inferred from homology"/>
<evidence type="ECO:0000256" key="4">
    <source>
        <dbReference type="ARBA" id="ARBA00022454"/>
    </source>
</evidence>
<keyword evidence="4" id="KW-0158">Chromosome</keyword>
<comment type="similarity">
    <text evidence="3">Belongs to the CENP-I/CTF3 family.</text>
</comment>
<dbReference type="RefSeq" id="XP_056037053.1">
    <property type="nucleotide sequence ID" value="XM_056180530.1"/>
</dbReference>
<dbReference type="Proteomes" id="UP001212411">
    <property type="component" value="Chromosome 1"/>
</dbReference>
<name>A0AAE9WAV6_9SCHI</name>
<evidence type="ECO:0000256" key="6">
    <source>
        <dbReference type="ARBA" id="ARBA00023328"/>
    </source>
</evidence>
<accession>A0AAE9WAV6</accession>
<dbReference type="Pfam" id="PF07778">
    <property type="entry name" value="CENP-I"/>
    <property type="match status" value="1"/>
</dbReference>
<evidence type="ECO:0000256" key="5">
    <source>
        <dbReference type="ARBA" id="ARBA00023242"/>
    </source>
</evidence>
<gene>
    <name evidence="7" type="primary">mis6</name>
    <name evidence="7" type="ORF">SOMG_01737</name>
</gene>
<keyword evidence="6" id="KW-0137">Centromere</keyword>
<evidence type="ECO:0000313" key="7">
    <source>
        <dbReference type="EMBL" id="WBW72810.1"/>
    </source>
</evidence>
<dbReference type="KEGG" id="som:SOMG_01737"/>
<dbReference type="AlphaFoldDB" id="A0AAE9WAV6"/>
<organism evidence="7 8">
    <name type="scientific">Schizosaccharomyces osmophilus</name>
    <dbReference type="NCBI Taxonomy" id="2545709"/>
    <lineage>
        <taxon>Eukaryota</taxon>
        <taxon>Fungi</taxon>
        <taxon>Dikarya</taxon>
        <taxon>Ascomycota</taxon>
        <taxon>Taphrinomycotina</taxon>
        <taxon>Schizosaccharomycetes</taxon>
        <taxon>Schizosaccharomycetales</taxon>
        <taxon>Schizosaccharomycetaceae</taxon>
        <taxon>Schizosaccharomyces</taxon>
    </lineage>
</organism>
<sequence length="659" mass="77594">MTENQSHGFYDLQDGIEWIMRNSEFPTGSKKAISNRLRQFQGLASQEGLTNEAIEALLNVALSFETRFDKSQQTIIIKSLYPKQFVSHSIAVKIISSLDPYGVRHAYAYQEKLLSWLAHVYEFLEDKDRFARFYGVLFHFLDYVTLRPSLVRLLILTTKHSYIKRFRIYQLLSLYQKPGNANDPYILELLYTYKQHYPDVIIGSFQQKGSIPWKMDLCWIARASDLIHSSTVPSQSMQQLSEKRKRVPSLIPELLTMENKIENVPLNEIFTVQQLSSTFEKVKQPNQVAAVLHSNVFFLYYRLLNDSSLINRLTEWLYATLYSGLLLDYGTLEQRLELFRFLYLHLLYSNYSLSFLYDFIRQYLMKPSLSFKEYEAICHLMTCLDIARNDQEYTEFFKQLNLYTEKLPLRECQLHLNYISVWTLRLVNKTNPRQKLELKGILLKNIFSHLFHLLNVFLWNDKLFAPSALIMTNILNAISDIKLHIWPENMAIEKLVNFLSLKSSPYAIETSFRLIQSAEQNLRNQDQKDLREHLKVIHRQMTSCLLENAEKSEFIDAIFSNLNLQSVNNFKSNSNNIWSLTSGAQFSFYTLQYLIKKQEDDPTFIRIPLMSLTKPRYLELQRKFHLAQSWTSFQDDLISYLKRKHYKAIHQSLLSLSRG</sequence>
<evidence type="ECO:0000256" key="3">
    <source>
        <dbReference type="ARBA" id="ARBA00005470"/>
    </source>
</evidence>
<evidence type="ECO:0000256" key="2">
    <source>
        <dbReference type="ARBA" id="ARBA00004584"/>
    </source>
</evidence>
<reference evidence="7 8" key="1">
    <citation type="journal article" date="2023" name="G3 (Bethesda)">
        <title>A high-quality reference genome for the fission yeast Schizosaccharomyces osmophilus.</title>
        <authorList>
            <person name="Jia G.S."/>
            <person name="Zhang W.C."/>
            <person name="Liang Y."/>
            <person name="Liu X.H."/>
            <person name="Rhind N."/>
            <person name="Pidoux A."/>
            <person name="Brysch-Herzberg M."/>
            <person name="Du L.L."/>
        </authorList>
    </citation>
    <scope>NUCLEOTIDE SEQUENCE [LARGE SCALE GENOMIC DNA]</scope>
    <source>
        <strain evidence="7 8">CBS 15793</strain>
    </source>
</reference>
<dbReference type="GO" id="GO:0034080">
    <property type="term" value="P:CENP-A containing chromatin assembly"/>
    <property type="evidence" value="ECO:0007669"/>
    <property type="project" value="TreeGrafter"/>
</dbReference>
<protein>
    <submittedName>
        <fullName evidence="7">CENP-I-like protein</fullName>
    </submittedName>
</protein>
<comment type="subcellular location">
    <subcellularLocation>
        <location evidence="2">Chromosome</location>
        <location evidence="2">Centromere</location>
    </subcellularLocation>
    <subcellularLocation>
        <location evidence="1">Nucleus</location>
    </subcellularLocation>
</comment>
<dbReference type="PANTHER" id="PTHR48208:SF2">
    <property type="entry name" value="CENTROMERE PROTEIN I"/>
    <property type="match status" value="1"/>
</dbReference>
<keyword evidence="8" id="KW-1185">Reference proteome</keyword>
<dbReference type="GeneID" id="80875219"/>
<evidence type="ECO:0000256" key="1">
    <source>
        <dbReference type="ARBA" id="ARBA00004123"/>
    </source>
</evidence>
<dbReference type="PANTHER" id="PTHR48208">
    <property type="entry name" value="CENTROMERE PROTEIN I"/>
    <property type="match status" value="1"/>
</dbReference>
<keyword evidence="5" id="KW-0539">Nucleus</keyword>
<dbReference type="EMBL" id="CP115611">
    <property type="protein sequence ID" value="WBW72810.1"/>
    <property type="molecule type" value="Genomic_DNA"/>
</dbReference>